<keyword evidence="4 17" id="KW-0515">Mutator protein</keyword>
<evidence type="ECO:0000256" key="18">
    <source>
        <dbReference type="SAM" id="MobiDB-lite"/>
    </source>
</evidence>
<dbReference type="GO" id="GO:0003887">
    <property type="term" value="F:DNA-directed DNA polymerase activity"/>
    <property type="evidence" value="ECO:0007669"/>
    <property type="project" value="UniProtKB-UniRule"/>
</dbReference>
<protein>
    <recommendedName>
        <fullName evidence="17">DNA polymerase IV</fullName>
        <shortName evidence="17">Pol IV</shortName>
        <ecNumber evidence="17">2.7.7.7</ecNumber>
    </recommendedName>
</protein>
<comment type="caution">
    <text evidence="17">Lacks conserved residue(s) required for the propagation of feature annotation.</text>
</comment>
<dbReference type="PANTHER" id="PTHR11076">
    <property type="entry name" value="DNA REPAIR POLYMERASE UMUC / TRANSFERASE FAMILY MEMBER"/>
    <property type="match status" value="1"/>
</dbReference>
<evidence type="ECO:0000256" key="9">
    <source>
        <dbReference type="ARBA" id="ARBA00022723"/>
    </source>
</evidence>
<evidence type="ECO:0000256" key="5">
    <source>
        <dbReference type="ARBA" id="ARBA00022490"/>
    </source>
</evidence>
<keyword evidence="9 17" id="KW-0479">Metal-binding</keyword>
<comment type="subcellular location">
    <subcellularLocation>
        <location evidence="1 17">Cytoplasm</location>
    </subcellularLocation>
</comment>
<keyword evidence="13 17" id="KW-0238">DNA-binding</keyword>
<evidence type="ECO:0000313" key="21">
    <source>
        <dbReference type="Proteomes" id="UP000184440"/>
    </source>
</evidence>
<dbReference type="Gene3D" id="3.30.70.270">
    <property type="match status" value="1"/>
</dbReference>
<feature type="binding site" evidence="17">
    <location>
        <position position="94"/>
    </location>
    <ligand>
        <name>Mg(2+)</name>
        <dbReference type="ChEBI" id="CHEBI:18420"/>
    </ligand>
</feature>
<feature type="compositionally biased region" description="Gly residues" evidence="18">
    <location>
        <begin position="391"/>
        <end position="400"/>
    </location>
</feature>
<evidence type="ECO:0000256" key="3">
    <source>
        <dbReference type="ARBA" id="ARBA00011245"/>
    </source>
</evidence>
<dbReference type="PANTHER" id="PTHR11076:SF33">
    <property type="entry name" value="DNA POLYMERASE KAPPA"/>
    <property type="match status" value="1"/>
</dbReference>
<dbReference type="SUPFAM" id="SSF100879">
    <property type="entry name" value="Lesion bypass DNA polymerase (Y-family), little finger domain"/>
    <property type="match status" value="1"/>
</dbReference>
<dbReference type="Pfam" id="PF21999">
    <property type="entry name" value="IMS_HHH_1"/>
    <property type="match status" value="1"/>
</dbReference>
<reference evidence="20 21" key="1">
    <citation type="submission" date="2016-11" db="EMBL/GenBank/DDBJ databases">
        <authorList>
            <person name="Jaros S."/>
            <person name="Januszkiewicz K."/>
            <person name="Wedrychowicz H."/>
        </authorList>
    </citation>
    <scope>NUCLEOTIDE SEQUENCE [LARGE SCALE GENOMIC DNA]</scope>
    <source>
        <strain evidence="20 21">DSM 46144</strain>
    </source>
</reference>
<dbReference type="InterPro" id="IPR043128">
    <property type="entry name" value="Rev_trsase/Diguanyl_cyclase"/>
</dbReference>
<dbReference type="PROSITE" id="PS50173">
    <property type="entry name" value="UMUC"/>
    <property type="match status" value="1"/>
</dbReference>
<dbReference type="Proteomes" id="UP000184440">
    <property type="component" value="Unassembled WGS sequence"/>
</dbReference>
<keyword evidence="11 17" id="KW-0460">Magnesium</keyword>
<comment type="subunit">
    <text evidence="3 17">Monomer.</text>
</comment>
<dbReference type="FunFam" id="3.30.1490.100:FF:000004">
    <property type="entry name" value="DNA polymerase IV"/>
    <property type="match status" value="1"/>
</dbReference>
<name>A0A1M7I3B3_9ACTN</name>
<keyword evidence="6 17" id="KW-0808">Transferase</keyword>
<evidence type="ECO:0000256" key="6">
    <source>
        <dbReference type="ARBA" id="ARBA00022679"/>
    </source>
</evidence>
<dbReference type="GO" id="GO:0006281">
    <property type="term" value="P:DNA repair"/>
    <property type="evidence" value="ECO:0007669"/>
    <property type="project" value="UniProtKB-UniRule"/>
</dbReference>
<dbReference type="Gene3D" id="1.10.150.20">
    <property type="entry name" value="5' to 3' exonuclease, C-terminal subdomain"/>
    <property type="match status" value="1"/>
</dbReference>
<keyword evidence="8 17" id="KW-0235">DNA replication</keyword>
<dbReference type="Pfam" id="PF11799">
    <property type="entry name" value="IMS_C"/>
    <property type="match status" value="1"/>
</dbReference>
<dbReference type="InterPro" id="IPR001126">
    <property type="entry name" value="UmuC"/>
</dbReference>
<dbReference type="GO" id="GO:0003684">
    <property type="term" value="F:damaged DNA binding"/>
    <property type="evidence" value="ECO:0007669"/>
    <property type="project" value="InterPro"/>
</dbReference>
<dbReference type="InterPro" id="IPR017961">
    <property type="entry name" value="DNA_pol_Y-fam_little_finger"/>
</dbReference>
<evidence type="ECO:0000256" key="1">
    <source>
        <dbReference type="ARBA" id="ARBA00004496"/>
    </source>
</evidence>
<feature type="site" description="Substrate discrimination" evidence="17">
    <location>
        <position position="5"/>
    </location>
</feature>
<accession>A0A1M7I3B3</accession>
<feature type="region of interest" description="Disordered" evidence="18">
    <location>
        <begin position="371"/>
        <end position="400"/>
    </location>
</feature>
<comment type="cofactor">
    <cofactor evidence="17">
        <name>Mg(2+)</name>
        <dbReference type="ChEBI" id="CHEBI:18420"/>
    </cofactor>
    <text evidence="17">Binds 2 magnesium ions per subunit.</text>
</comment>
<dbReference type="Pfam" id="PF00817">
    <property type="entry name" value="IMS"/>
    <property type="match status" value="1"/>
</dbReference>
<dbReference type="Gene3D" id="3.40.1170.60">
    <property type="match status" value="1"/>
</dbReference>
<evidence type="ECO:0000256" key="15">
    <source>
        <dbReference type="ARBA" id="ARBA00025589"/>
    </source>
</evidence>
<proteinExistence type="inferred from homology"/>
<sequence>MDAFFVSVEVRRDPSLRGRPVVVGGTGPRGVVSSASYEARAFGVRSAMPTARARRLCPQAVYIQPVHGAYSEVSAAVMNIFRDVTPLVEPLSLDEAFLDVGGAQRLLGSPSRIGQLIRERVRDEQQITCSVGVATTKFVAKLASTLCKPDGLQVVPANGVLEFLHPLPVSALWGVGDRTQEQLTRLGLSTVGDLARLPLAVLRRSVGEALSAHLHALAWGRDPRAVVPDTADKSIGAEETFDVDQTDSETIHRELLRLSEKTAARLRSTGQMGRTVVIKVRFADFSTVNRSRTLQSPTDGTQEIYDTARRLYVGLSATMPIRLVGVRVEGIGPASAVARQPTLGEPDRGWAEADRAVDAAIRKFGSGAVRPAALVRPTDRGERNGQKGPKGAYGEGSGQL</sequence>
<dbReference type="InterPro" id="IPR036775">
    <property type="entry name" value="DNA_pol_Y-fam_lit_finger_sf"/>
</dbReference>
<feature type="domain" description="UmuC" evidence="19">
    <location>
        <begin position="1"/>
        <end position="176"/>
    </location>
</feature>
<keyword evidence="12 17" id="KW-0239">DNA-directed DNA polymerase</keyword>
<dbReference type="CDD" id="cd03586">
    <property type="entry name" value="PolY_Pol_IV_kappa"/>
    <property type="match status" value="1"/>
</dbReference>
<evidence type="ECO:0000256" key="16">
    <source>
        <dbReference type="ARBA" id="ARBA00049244"/>
    </source>
</evidence>
<organism evidence="20 21">
    <name type="scientific">Cryptosporangium aurantiacum</name>
    <dbReference type="NCBI Taxonomy" id="134849"/>
    <lineage>
        <taxon>Bacteria</taxon>
        <taxon>Bacillati</taxon>
        <taxon>Actinomycetota</taxon>
        <taxon>Actinomycetes</taxon>
        <taxon>Cryptosporangiales</taxon>
        <taxon>Cryptosporangiaceae</taxon>
        <taxon>Cryptosporangium</taxon>
    </lineage>
</organism>
<evidence type="ECO:0000256" key="2">
    <source>
        <dbReference type="ARBA" id="ARBA00010945"/>
    </source>
</evidence>
<dbReference type="EC" id="2.7.7.7" evidence="17"/>
<dbReference type="GO" id="GO:0006261">
    <property type="term" value="P:DNA-templated DNA replication"/>
    <property type="evidence" value="ECO:0007669"/>
    <property type="project" value="UniProtKB-UniRule"/>
</dbReference>
<evidence type="ECO:0000313" key="20">
    <source>
        <dbReference type="EMBL" id="SHM35205.1"/>
    </source>
</evidence>
<evidence type="ECO:0000259" key="19">
    <source>
        <dbReference type="PROSITE" id="PS50173"/>
    </source>
</evidence>
<dbReference type="InterPro" id="IPR053848">
    <property type="entry name" value="IMS_HHH_1"/>
</dbReference>
<evidence type="ECO:0000256" key="17">
    <source>
        <dbReference type="HAMAP-Rule" id="MF_01113"/>
    </source>
</evidence>
<dbReference type="NCBIfam" id="NF002677">
    <property type="entry name" value="PRK02406.1"/>
    <property type="match status" value="1"/>
</dbReference>
<dbReference type="NCBIfam" id="NF003015">
    <property type="entry name" value="PRK03858.1"/>
    <property type="match status" value="1"/>
</dbReference>
<evidence type="ECO:0000256" key="11">
    <source>
        <dbReference type="ARBA" id="ARBA00022842"/>
    </source>
</evidence>
<comment type="similarity">
    <text evidence="2 17">Belongs to the DNA polymerase type-Y family.</text>
</comment>
<feature type="active site" evidence="17">
    <location>
        <position position="95"/>
    </location>
</feature>
<evidence type="ECO:0000256" key="14">
    <source>
        <dbReference type="ARBA" id="ARBA00023204"/>
    </source>
</evidence>
<dbReference type="STRING" id="134849.SAMN05443668_101374"/>
<evidence type="ECO:0000256" key="13">
    <source>
        <dbReference type="ARBA" id="ARBA00023125"/>
    </source>
</evidence>
<dbReference type="EMBL" id="FRCS01000001">
    <property type="protein sequence ID" value="SHM35205.1"/>
    <property type="molecule type" value="Genomic_DNA"/>
</dbReference>
<dbReference type="GO" id="GO:0005829">
    <property type="term" value="C:cytosol"/>
    <property type="evidence" value="ECO:0007669"/>
    <property type="project" value="TreeGrafter"/>
</dbReference>
<dbReference type="AlphaFoldDB" id="A0A1M7I3B3"/>
<keyword evidence="10 17" id="KW-0227">DNA damage</keyword>
<evidence type="ECO:0000256" key="4">
    <source>
        <dbReference type="ARBA" id="ARBA00022457"/>
    </source>
</evidence>
<gene>
    <name evidence="17" type="primary">dinB</name>
    <name evidence="20" type="ORF">SAMN05443668_101374</name>
</gene>
<comment type="catalytic activity">
    <reaction evidence="16 17">
        <text>DNA(n) + a 2'-deoxyribonucleoside 5'-triphosphate = DNA(n+1) + diphosphate</text>
        <dbReference type="Rhea" id="RHEA:22508"/>
        <dbReference type="Rhea" id="RHEA-COMP:17339"/>
        <dbReference type="Rhea" id="RHEA-COMP:17340"/>
        <dbReference type="ChEBI" id="CHEBI:33019"/>
        <dbReference type="ChEBI" id="CHEBI:61560"/>
        <dbReference type="ChEBI" id="CHEBI:173112"/>
        <dbReference type="EC" id="2.7.7.7"/>
    </reaction>
</comment>
<evidence type="ECO:0000256" key="8">
    <source>
        <dbReference type="ARBA" id="ARBA00022705"/>
    </source>
</evidence>
<evidence type="ECO:0000256" key="10">
    <source>
        <dbReference type="ARBA" id="ARBA00022763"/>
    </source>
</evidence>
<dbReference type="FunFam" id="3.40.1170.60:FF:000001">
    <property type="entry name" value="DNA polymerase IV"/>
    <property type="match status" value="1"/>
</dbReference>
<evidence type="ECO:0000256" key="7">
    <source>
        <dbReference type="ARBA" id="ARBA00022695"/>
    </source>
</evidence>
<dbReference type="GO" id="GO:0009432">
    <property type="term" value="P:SOS response"/>
    <property type="evidence" value="ECO:0007669"/>
    <property type="project" value="TreeGrafter"/>
</dbReference>
<dbReference type="GO" id="GO:0000287">
    <property type="term" value="F:magnesium ion binding"/>
    <property type="evidence" value="ECO:0007669"/>
    <property type="project" value="UniProtKB-UniRule"/>
</dbReference>
<keyword evidence="5 17" id="KW-0963">Cytoplasm</keyword>
<dbReference type="SUPFAM" id="SSF56672">
    <property type="entry name" value="DNA/RNA polymerases"/>
    <property type="match status" value="1"/>
</dbReference>
<dbReference type="Gene3D" id="3.30.1490.100">
    <property type="entry name" value="DNA polymerase, Y-family, little finger domain"/>
    <property type="match status" value="1"/>
</dbReference>
<dbReference type="HAMAP" id="MF_01113">
    <property type="entry name" value="DNApol_IV"/>
    <property type="match status" value="1"/>
</dbReference>
<dbReference type="InterPro" id="IPR022880">
    <property type="entry name" value="DNApol_IV"/>
</dbReference>
<dbReference type="InterPro" id="IPR050116">
    <property type="entry name" value="DNA_polymerase-Y"/>
</dbReference>
<keyword evidence="7 17" id="KW-0548">Nucleotidyltransferase</keyword>
<keyword evidence="21" id="KW-1185">Reference proteome</keyword>
<comment type="function">
    <text evidence="15 17">Poorly processive, error-prone DNA polymerase involved in untargeted mutagenesis. Copies undamaged DNA at stalled replication forks, which arise in vivo from mismatched or misaligned primer ends. These misaligned primers can be extended by PolIV. Exhibits no 3'-5' exonuclease (proofreading) activity. May be involved in translesional synthesis, in conjunction with the beta clamp from PolIII.</text>
</comment>
<dbReference type="GO" id="GO:0042276">
    <property type="term" value="P:error-prone translesion synthesis"/>
    <property type="evidence" value="ECO:0007669"/>
    <property type="project" value="TreeGrafter"/>
</dbReference>
<evidence type="ECO:0000256" key="12">
    <source>
        <dbReference type="ARBA" id="ARBA00022932"/>
    </source>
</evidence>
<keyword evidence="14 17" id="KW-0234">DNA repair</keyword>
<dbReference type="InterPro" id="IPR043502">
    <property type="entry name" value="DNA/RNA_pol_sf"/>
</dbReference>